<name>A0A0D6ESV6_SPOSA</name>
<keyword evidence="4 7" id="KW-0472">Membrane</keyword>
<feature type="transmembrane region" description="Helical" evidence="7">
    <location>
        <begin position="59"/>
        <end position="79"/>
    </location>
</feature>
<keyword evidence="7" id="KW-0812">Transmembrane</keyword>
<protein>
    <submittedName>
        <fullName evidence="8">SPOSA6832_04957-mRNA-1:cds</fullName>
    </submittedName>
</protein>
<accession>A0A0D6ESV6</accession>
<feature type="compositionally biased region" description="Polar residues" evidence="6">
    <location>
        <begin position="523"/>
        <end position="532"/>
    </location>
</feature>
<evidence type="ECO:0000313" key="9">
    <source>
        <dbReference type="Proteomes" id="UP000243876"/>
    </source>
</evidence>
<feature type="transmembrane region" description="Helical" evidence="7">
    <location>
        <begin position="312"/>
        <end position="331"/>
    </location>
</feature>
<reference evidence="9" key="1">
    <citation type="submission" date="2015-02" db="EMBL/GenBank/DDBJ databases">
        <authorList>
            <person name="Gon?alves P."/>
        </authorList>
    </citation>
    <scope>NUCLEOTIDE SEQUENCE [LARGE SCALE GENOMIC DNA]</scope>
</reference>
<proteinExistence type="inferred from homology"/>
<dbReference type="GO" id="GO:0008654">
    <property type="term" value="P:phospholipid biosynthetic process"/>
    <property type="evidence" value="ECO:0007669"/>
    <property type="project" value="InterPro"/>
</dbReference>
<feature type="region of interest" description="Disordered" evidence="6">
    <location>
        <begin position="282"/>
        <end position="305"/>
    </location>
</feature>
<dbReference type="PANTHER" id="PTHR10414:SF77">
    <property type="entry name" value="CDP-ALCOHOL PHOSPHATIDYLTRANSFERASE FAMILY PROTEIN"/>
    <property type="match status" value="1"/>
</dbReference>
<evidence type="ECO:0000256" key="4">
    <source>
        <dbReference type="ARBA" id="ARBA00023136"/>
    </source>
</evidence>
<feature type="transmembrane region" description="Helical" evidence="7">
    <location>
        <begin position="189"/>
        <end position="209"/>
    </location>
</feature>
<keyword evidence="3 5" id="KW-0808">Transferase</keyword>
<sequence>MPGVSFYLTPARLRRLEHRPANSEYSYSAVDKSPLSNYVMRHWWVWTASFAPKSLAPNAITLLGFAAVVANFLTVWVAVPDLVGPGGSWVYASCALGLFFYQTMDNIDGKQARRTGTSSPLGELFDHGLDTLNCSIGGLIQAAAMGLGQTPYALLCVLVPCWSMYVSTWEEYHTGTLYLGYVNGPVEGVLIAVGILLVSAFKGPGWWALPVSEALGNIPLVPESWQVLDLAMLSLIVAFLCAHLPLWYVYSYFLSGFGVSRPRSLASRNELTGSSHSLLNVYSTLSPPHPRRALTSPRPASRRNPSTTITEAFFQLVPMLGFSMLAAAWVLSPKSRVLKEGYLEEFALVVCAFNPLFLSFAVETLIEASLDSPAGFLFGHLSSKIILAQLTRGPFPYSWILLLPLLIPAVGINSPYLGLYVLLRCPPLAPALLPASFEPLYLHYTLFLALASYGVAAHKIISAFCDFLGIKCLTIPYPNKACEGYEALPNGTAAVRTPVQEEREPREEEELELEMDHLASSPHAPTSPTRPASASRVDRLLGGVGVKNPFAGLLSMPTEGRKRSNTSERERAIGMGQGRRVAKVAA</sequence>
<dbReference type="InterPro" id="IPR043130">
    <property type="entry name" value="CDP-OH_PTrfase_TM_dom"/>
</dbReference>
<dbReference type="PANTHER" id="PTHR10414">
    <property type="entry name" value="ETHANOLAMINEPHOSPHOTRANSFERASE"/>
    <property type="match status" value="1"/>
</dbReference>
<dbReference type="Pfam" id="PF01066">
    <property type="entry name" value="CDP-OH_P_transf"/>
    <property type="match status" value="1"/>
</dbReference>
<evidence type="ECO:0000313" key="8">
    <source>
        <dbReference type="EMBL" id="CEQ43054.1"/>
    </source>
</evidence>
<dbReference type="Proteomes" id="UP000243876">
    <property type="component" value="Unassembled WGS sequence"/>
</dbReference>
<evidence type="ECO:0000256" key="3">
    <source>
        <dbReference type="ARBA" id="ARBA00022679"/>
    </source>
</evidence>
<feature type="transmembrane region" description="Helical" evidence="7">
    <location>
        <begin position="343"/>
        <end position="362"/>
    </location>
</feature>
<evidence type="ECO:0000256" key="2">
    <source>
        <dbReference type="ARBA" id="ARBA00010441"/>
    </source>
</evidence>
<feature type="compositionally biased region" description="Basic and acidic residues" evidence="6">
    <location>
        <begin position="559"/>
        <end position="572"/>
    </location>
</feature>
<evidence type="ECO:0000256" key="5">
    <source>
        <dbReference type="RuleBase" id="RU003750"/>
    </source>
</evidence>
<dbReference type="Gene3D" id="1.20.120.1760">
    <property type="match status" value="1"/>
</dbReference>
<dbReference type="OrthoDB" id="196717at2759"/>
<dbReference type="InterPro" id="IPR014472">
    <property type="entry name" value="CHOPT"/>
</dbReference>
<feature type="region of interest" description="Disordered" evidence="6">
    <location>
        <begin position="552"/>
        <end position="586"/>
    </location>
</feature>
<gene>
    <name evidence="8" type="primary">SPOSA6832_04957</name>
</gene>
<dbReference type="InterPro" id="IPR000462">
    <property type="entry name" value="CDP-OH_P_trans"/>
</dbReference>
<dbReference type="GO" id="GO:0016780">
    <property type="term" value="F:phosphotransferase activity, for other substituted phosphate groups"/>
    <property type="evidence" value="ECO:0007669"/>
    <property type="project" value="InterPro"/>
</dbReference>
<keyword evidence="7" id="KW-1133">Transmembrane helix</keyword>
<keyword evidence="9" id="KW-1185">Reference proteome</keyword>
<feature type="non-terminal residue" evidence="8">
    <location>
        <position position="1"/>
    </location>
</feature>
<dbReference type="AlphaFoldDB" id="A0A0D6ESV6"/>
<evidence type="ECO:0000256" key="1">
    <source>
        <dbReference type="ARBA" id="ARBA00004370"/>
    </source>
</evidence>
<organism evidence="8 9">
    <name type="scientific">Sporidiobolus salmonicolor</name>
    <name type="common">Yeast-like fungus</name>
    <name type="synonym">Sporobolomyces salmonicolor</name>
    <dbReference type="NCBI Taxonomy" id="5005"/>
    <lineage>
        <taxon>Eukaryota</taxon>
        <taxon>Fungi</taxon>
        <taxon>Dikarya</taxon>
        <taxon>Basidiomycota</taxon>
        <taxon>Pucciniomycotina</taxon>
        <taxon>Microbotryomycetes</taxon>
        <taxon>Sporidiobolales</taxon>
        <taxon>Sporidiobolaceae</taxon>
        <taxon>Sporobolomyces</taxon>
    </lineage>
</organism>
<evidence type="ECO:0000256" key="6">
    <source>
        <dbReference type="SAM" id="MobiDB-lite"/>
    </source>
</evidence>
<feature type="transmembrane region" description="Helical" evidence="7">
    <location>
        <begin position="399"/>
        <end position="421"/>
    </location>
</feature>
<comment type="subcellular location">
    <subcellularLocation>
        <location evidence="1">Membrane</location>
    </subcellularLocation>
</comment>
<feature type="transmembrane region" description="Helical" evidence="7">
    <location>
        <begin position="230"/>
        <end position="250"/>
    </location>
</feature>
<dbReference type="EMBL" id="CENE01000047">
    <property type="protein sequence ID" value="CEQ43054.1"/>
    <property type="molecule type" value="Genomic_DNA"/>
</dbReference>
<evidence type="ECO:0000256" key="7">
    <source>
        <dbReference type="SAM" id="Phobius"/>
    </source>
</evidence>
<comment type="similarity">
    <text evidence="2 5">Belongs to the CDP-alcohol phosphatidyltransferase class-I family.</text>
</comment>
<feature type="transmembrane region" description="Helical" evidence="7">
    <location>
        <begin position="441"/>
        <end position="461"/>
    </location>
</feature>
<feature type="region of interest" description="Disordered" evidence="6">
    <location>
        <begin position="493"/>
        <end position="535"/>
    </location>
</feature>
<feature type="transmembrane region" description="Helical" evidence="7">
    <location>
        <begin position="85"/>
        <end position="104"/>
    </location>
</feature>
<dbReference type="GO" id="GO:0016020">
    <property type="term" value="C:membrane"/>
    <property type="evidence" value="ECO:0007669"/>
    <property type="project" value="UniProtKB-SubCell"/>
</dbReference>
<dbReference type="PROSITE" id="PS00379">
    <property type="entry name" value="CDP_ALCOHOL_P_TRANSF"/>
    <property type="match status" value="1"/>
</dbReference>
<dbReference type="InterPro" id="IPR048254">
    <property type="entry name" value="CDP_ALCOHOL_P_TRANSF_CS"/>
</dbReference>